<dbReference type="VEuPathDB" id="VectorBase:ISCI008352"/>
<reference evidence="1 3" key="1">
    <citation type="submission" date="2008-03" db="EMBL/GenBank/DDBJ databases">
        <title>Annotation of Ixodes scapularis.</title>
        <authorList>
            <consortium name="Ixodes scapularis Genome Project Consortium"/>
            <person name="Caler E."/>
            <person name="Hannick L.I."/>
            <person name="Bidwell S."/>
            <person name="Joardar V."/>
            <person name="Thiagarajan M."/>
            <person name="Amedeo P."/>
            <person name="Galinsky K.J."/>
            <person name="Schobel S."/>
            <person name="Inman J."/>
            <person name="Hostetler J."/>
            <person name="Miller J."/>
            <person name="Hammond M."/>
            <person name="Megy K."/>
            <person name="Lawson D."/>
            <person name="Kodira C."/>
            <person name="Sutton G."/>
            <person name="Meyer J."/>
            <person name="Hill C.A."/>
            <person name="Birren B."/>
            <person name="Nene V."/>
            <person name="Collins F."/>
            <person name="Alarcon-Chaidez F."/>
            <person name="Wikel S."/>
            <person name="Strausberg R."/>
        </authorList>
    </citation>
    <scope>NUCLEOTIDE SEQUENCE [LARGE SCALE GENOMIC DNA]</scope>
    <source>
        <strain evidence="3">Wikel</strain>
        <strain evidence="1">Wikel colony</strain>
    </source>
</reference>
<proteinExistence type="predicted"/>
<dbReference type="HOGENOM" id="CLU_2365543_0_0_1"/>
<sequence length="96" mass="11251">STTSRIYTDNRPLYTNVNVKEEKKCVSDANKSQARTSVDDMLRGPIKLRLPSNKKKKESKDYRKINLRGSSYAVLIRRIIRKKNWTRKPATKKKKL</sequence>
<evidence type="ECO:0000313" key="1">
    <source>
        <dbReference type="EMBL" id="EEC09202.1"/>
    </source>
</evidence>
<accession>B7PRI0</accession>
<dbReference type="PaxDb" id="6945-B7PRI0"/>
<dbReference type="EMBL" id="DS772436">
    <property type="protein sequence ID" value="EEC09202.1"/>
    <property type="molecule type" value="Genomic_DNA"/>
</dbReference>
<feature type="non-terminal residue" evidence="1">
    <location>
        <position position="1"/>
    </location>
</feature>
<dbReference type="VEuPathDB" id="VectorBase:ISCW008352"/>
<dbReference type="EMBL" id="ABJB010104435">
    <property type="status" value="NOT_ANNOTATED_CDS"/>
    <property type="molecule type" value="Genomic_DNA"/>
</dbReference>
<dbReference type="InParanoid" id="B7PRI0"/>
<dbReference type="EnsemblMetazoa" id="ISCW008352-RA">
    <property type="protein sequence ID" value="ISCW008352-PA"/>
    <property type="gene ID" value="ISCW008352"/>
</dbReference>
<gene>
    <name evidence="1" type="ORF">IscW_ISCW008352</name>
</gene>
<organism>
    <name type="scientific">Ixodes scapularis</name>
    <name type="common">Black-legged tick</name>
    <name type="synonym">Deer tick</name>
    <dbReference type="NCBI Taxonomy" id="6945"/>
    <lineage>
        <taxon>Eukaryota</taxon>
        <taxon>Metazoa</taxon>
        <taxon>Ecdysozoa</taxon>
        <taxon>Arthropoda</taxon>
        <taxon>Chelicerata</taxon>
        <taxon>Arachnida</taxon>
        <taxon>Acari</taxon>
        <taxon>Parasitiformes</taxon>
        <taxon>Ixodida</taxon>
        <taxon>Ixodoidea</taxon>
        <taxon>Ixodidae</taxon>
        <taxon>Ixodinae</taxon>
        <taxon>Ixodes</taxon>
    </lineage>
</organism>
<name>B7PRI0_IXOSC</name>
<feature type="non-terminal residue" evidence="1">
    <location>
        <position position="96"/>
    </location>
</feature>
<protein>
    <submittedName>
        <fullName evidence="1 2">Uncharacterized protein</fullName>
    </submittedName>
</protein>
<dbReference type="Proteomes" id="UP000001555">
    <property type="component" value="Unassembled WGS sequence"/>
</dbReference>
<evidence type="ECO:0000313" key="2">
    <source>
        <dbReference type="EnsemblMetazoa" id="ISCW008352-PA"/>
    </source>
</evidence>
<evidence type="ECO:0000313" key="3">
    <source>
        <dbReference type="Proteomes" id="UP000001555"/>
    </source>
</evidence>
<keyword evidence="3" id="KW-1185">Reference proteome</keyword>
<dbReference type="AlphaFoldDB" id="B7PRI0"/>
<reference evidence="2" key="2">
    <citation type="submission" date="2020-05" db="UniProtKB">
        <authorList>
            <consortium name="EnsemblMetazoa"/>
        </authorList>
    </citation>
    <scope>IDENTIFICATION</scope>
    <source>
        <strain evidence="2">wikel</strain>
    </source>
</reference>